<evidence type="ECO:0000313" key="2">
    <source>
        <dbReference type="Proteomes" id="UP000789702"/>
    </source>
</evidence>
<accession>A0ACA9NKR1</accession>
<comment type="caution">
    <text evidence="1">The sequence shown here is derived from an EMBL/GenBank/DDBJ whole genome shotgun (WGS) entry which is preliminary data.</text>
</comment>
<feature type="non-terminal residue" evidence="1">
    <location>
        <position position="1"/>
    </location>
</feature>
<evidence type="ECO:0000313" key="1">
    <source>
        <dbReference type="EMBL" id="CAG8663686.1"/>
    </source>
</evidence>
<gene>
    <name evidence="1" type="ORF">DHETER_LOCUS9869</name>
</gene>
<reference evidence="1" key="1">
    <citation type="submission" date="2021-06" db="EMBL/GenBank/DDBJ databases">
        <authorList>
            <person name="Kallberg Y."/>
            <person name="Tangrot J."/>
            <person name="Rosling A."/>
        </authorList>
    </citation>
    <scope>NUCLEOTIDE SEQUENCE</scope>
    <source>
        <strain evidence="1">IL203A</strain>
    </source>
</reference>
<protein>
    <submittedName>
        <fullName evidence="1">1444_t:CDS:1</fullName>
    </submittedName>
</protein>
<dbReference type="EMBL" id="CAJVPU010018091">
    <property type="protein sequence ID" value="CAG8663686.1"/>
    <property type="molecule type" value="Genomic_DNA"/>
</dbReference>
<dbReference type="Proteomes" id="UP000789702">
    <property type="component" value="Unassembled WGS sequence"/>
</dbReference>
<organism evidence="1 2">
    <name type="scientific">Dentiscutata heterogama</name>
    <dbReference type="NCBI Taxonomy" id="1316150"/>
    <lineage>
        <taxon>Eukaryota</taxon>
        <taxon>Fungi</taxon>
        <taxon>Fungi incertae sedis</taxon>
        <taxon>Mucoromycota</taxon>
        <taxon>Glomeromycotina</taxon>
        <taxon>Glomeromycetes</taxon>
        <taxon>Diversisporales</taxon>
        <taxon>Gigasporaceae</taxon>
        <taxon>Dentiscutata</taxon>
    </lineage>
</organism>
<keyword evidence="2" id="KW-1185">Reference proteome</keyword>
<name>A0ACA9NKR1_9GLOM</name>
<proteinExistence type="predicted"/>
<sequence length="58" mass="6534">WDCTSGSPIRHFVPQPGNQKDHTRWDCRTSLANRWIANSALCASSGNQEMANEREATM</sequence>